<reference evidence="2" key="1">
    <citation type="submission" date="2022-10" db="EMBL/GenBank/DDBJ databases">
        <title>The complete genomes of actinobacterial strains from the NBC collection.</title>
        <authorList>
            <person name="Joergensen T.S."/>
            <person name="Alvarez Arevalo M."/>
            <person name="Sterndorff E.B."/>
            <person name="Faurdal D."/>
            <person name="Vuksanovic O."/>
            <person name="Mourched A.-S."/>
            <person name="Charusanti P."/>
            <person name="Shaw S."/>
            <person name="Blin K."/>
            <person name="Weber T."/>
        </authorList>
    </citation>
    <scope>NUCLEOTIDE SEQUENCE</scope>
    <source>
        <strain evidence="2">NBC_00248</strain>
    </source>
</reference>
<gene>
    <name evidence="2" type="ORF">OG517_01420</name>
</gene>
<evidence type="ECO:0000313" key="3">
    <source>
        <dbReference type="Proteomes" id="UP001432039"/>
    </source>
</evidence>
<dbReference type="RefSeq" id="WP_328959769.1">
    <property type="nucleotide sequence ID" value="NZ_CP108090.1"/>
</dbReference>
<evidence type="ECO:0000256" key="1">
    <source>
        <dbReference type="SAM" id="MobiDB-lite"/>
    </source>
</evidence>
<feature type="region of interest" description="Disordered" evidence="1">
    <location>
        <begin position="21"/>
        <end position="65"/>
    </location>
</feature>
<sequence length="147" mass="15971">MSAFRIYLRVVSEALQPEEISMKLGAEPDESTSIGSRRRPQSPPQSHATWIRRVSTTGGDARPEDMEPVVLGWGADLAVALGRLVDSGEAAVTLEIVQEIRDLDDPQQKGIFLGANLLSWIAAAKASLDIDQYVYHECGDEPDAAIP</sequence>
<keyword evidence="3" id="KW-1185">Reference proteome</keyword>
<organism evidence="2 3">
    <name type="scientific">Streptomyces virginiae</name>
    <name type="common">Streptomyces cinnamonensis</name>
    <dbReference type="NCBI Taxonomy" id="1961"/>
    <lineage>
        <taxon>Bacteria</taxon>
        <taxon>Bacillati</taxon>
        <taxon>Actinomycetota</taxon>
        <taxon>Actinomycetes</taxon>
        <taxon>Kitasatosporales</taxon>
        <taxon>Streptomycetaceae</taxon>
        <taxon>Streptomyces</taxon>
    </lineage>
</organism>
<proteinExistence type="predicted"/>
<feature type="compositionally biased region" description="Polar residues" evidence="1">
    <location>
        <begin position="44"/>
        <end position="58"/>
    </location>
</feature>
<protein>
    <submittedName>
        <fullName evidence="2">DUF4279 domain-containing protein</fullName>
    </submittedName>
</protein>
<name>A0ABZ1T583_STRVG</name>
<dbReference type="Pfam" id="PF14106">
    <property type="entry name" value="DUF4279"/>
    <property type="match status" value="1"/>
</dbReference>
<dbReference type="InterPro" id="IPR025459">
    <property type="entry name" value="DUF4279"/>
</dbReference>
<accession>A0ABZ1T583</accession>
<evidence type="ECO:0000313" key="2">
    <source>
        <dbReference type="EMBL" id="WUQ10208.1"/>
    </source>
</evidence>
<dbReference type="EMBL" id="CP108090">
    <property type="protein sequence ID" value="WUQ10208.1"/>
    <property type="molecule type" value="Genomic_DNA"/>
</dbReference>
<dbReference type="Proteomes" id="UP001432039">
    <property type="component" value="Chromosome"/>
</dbReference>